<comment type="caution">
    <text evidence="2">The sequence shown here is derived from an EMBL/GenBank/DDBJ whole genome shotgun (WGS) entry which is preliminary data.</text>
</comment>
<feature type="compositionally biased region" description="Gly residues" evidence="1">
    <location>
        <begin position="50"/>
        <end position="60"/>
    </location>
</feature>
<gene>
    <name evidence="2" type="ORF">HYALB_00011368</name>
</gene>
<evidence type="ECO:0000313" key="2">
    <source>
        <dbReference type="EMBL" id="CAG8977353.1"/>
    </source>
</evidence>
<evidence type="ECO:0000313" key="3">
    <source>
        <dbReference type="Proteomes" id="UP000701801"/>
    </source>
</evidence>
<dbReference type="Proteomes" id="UP000701801">
    <property type="component" value="Unassembled WGS sequence"/>
</dbReference>
<accession>A0A9N9PWC2</accession>
<sequence length="104" mass="11193">MPHSNSNSNNYRSPAPHRQISQPFNYSGPVARPRLFTDGYKDTGETGTSPGRGMGGGGDGFESFSTVIGTGNFVNGNANMNANTAAIRLQNEEQQTMEERVELP</sequence>
<feature type="compositionally biased region" description="Polar residues" evidence="1">
    <location>
        <begin position="1"/>
        <end position="12"/>
    </location>
</feature>
<reference evidence="2" key="1">
    <citation type="submission" date="2021-07" db="EMBL/GenBank/DDBJ databases">
        <authorList>
            <person name="Durling M."/>
        </authorList>
    </citation>
    <scope>NUCLEOTIDE SEQUENCE</scope>
</reference>
<keyword evidence="3" id="KW-1185">Reference proteome</keyword>
<name>A0A9N9PWC2_9HELO</name>
<dbReference type="EMBL" id="CAJVRM010000215">
    <property type="protein sequence ID" value="CAG8977353.1"/>
    <property type="molecule type" value="Genomic_DNA"/>
</dbReference>
<protein>
    <submittedName>
        <fullName evidence="2">Uncharacterized protein</fullName>
    </submittedName>
</protein>
<proteinExistence type="predicted"/>
<evidence type="ECO:0000256" key="1">
    <source>
        <dbReference type="SAM" id="MobiDB-lite"/>
    </source>
</evidence>
<feature type="region of interest" description="Disordered" evidence="1">
    <location>
        <begin position="1"/>
        <end position="60"/>
    </location>
</feature>
<dbReference type="AlphaFoldDB" id="A0A9N9PWC2"/>
<organism evidence="2 3">
    <name type="scientific">Hymenoscyphus albidus</name>
    <dbReference type="NCBI Taxonomy" id="595503"/>
    <lineage>
        <taxon>Eukaryota</taxon>
        <taxon>Fungi</taxon>
        <taxon>Dikarya</taxon>
        <taxon>Ascomycota</taxon>
        <taxon>Pezizomycotina</taxon>
        <taxon>Leotiomycetes</taxon>
        <taxon>Helotiales</taxon>
        <taxon>Helotiaceae</taxon>
        <taxon>Hymenoscyphus</taxon>
    </lineage>
</organism>